<organism evidence="2 3">
    <name type="scientific">Legionella maceachernii</name>
    <dbReference type="NCBI Taxonomy" id="466"/>
    <lineage>
        <taxon>Bacteria</taxon>
        <taxon>Pseudomonadati</taxon>
        <taxon>Pseudomonadota</taxon>
        <taxon>Gammaproteobacteria</taxon>
        <taxon>Legionellales</taxon>
        <taxon>Legionellaceae</taxon>
        <taxon>Legionella</taxon>
    </lineage>
</organism>
<gene>
    <name evidence="2" type="ORF">Lmac_2886</name>
</gene>
<comment type="caution">
    <text evidence="2">The sequence shown here is derived from an EMBL/GenBank/DDBJ whole genome shotgun (WGS) entry which is preliminary data.</text>
</comment>
<dbReference type="OrthoDB" id="9966140at2"/>
<dbReference type="EMBL" id="LNYL01000051">
    <property type="protein sequence ID" value="KTD24013.1"/>
    <property type="molecule type" value="Genomic_DNA"/>
</dbReference>
<keyword evidence="3" id="KW-1185">Reference proteome</keyword>
<protein>
    <submittedName>
        <fullName evidence="2">Uncharacterized protein</fullName>
    </submittedName>
</protein>
<reference evidence="2 3" key="1">
    <citation type="submission" date="2015-11" db="EMBL/GenBank/DDBJ databases">
        <title>Genomic analysis of 38 Legionella species identifies large and diverse effector repertoires.</title>
        <authorList>
            <person name="Burstein D."/>
            <person name="Amaro F."/>
            <person name="Zusman T."/>
            <person name="Lifshitz Z."/>
            <person name="Cohen O."/>
            <person name="Gilbert J.A."/>
            <person name="Pupko T."/>
            <person name="Shuman H.A."/>
            <person name="Segal G."/>
        </authorList>
    </citation>
    <scope>NUCLEOTIDE SEQUENCE [LARGE SCALE GENOMIC DNA]</scope>
    <source>
        <strain evidence="2 3">PX-1-G2-E2</strain>
    </source>
</reference>
<name>A0A0W0VVN4_9GAMM</name>
<dbReference type="Proteomes" id="UP000054908">
    <property type="component" value="Unassembled WGS sequence"/>
</dbReference>
<feature type="region of interest" description="Disordered" evidence="1">
    <location>
        <begin position="322"/>
        <end position="355"/>
    </location>
</feature>
<dbReference type="PATRIC" id="fig|466.6.peg.3092"/>
<proteinExistence type="predicted"/>
<evidence type="ECO:0000313" key="3">
    <source>
        <dbReference type="Proteomes" id="UP000054908"/>
    </source>
</evidence>
<dbReference type="RefSeq" id="WP_058453565.1">
    <property type="nucleotide sequence ID" value="NZ_CAAAIB010000008.1"/>
</dbReference>
<dbReference type="AlphaFoldDB" id="A0A0W0VVN4"/>
<evidence type="ECO:0000313" key="2">
    <source>
        <dbReference type="EMBL" id="KTD24013.1"/>
    </source>
</evidence>
<accession>A0A0W0VVN4</accession>
<sequence>MGNIKEHIKKLSQFSEFKNISELVKILETLSKETPIAVIESLRSDLKKHLTEEMRIKDNVSLADAAMGCLLALAKLKPINEEDPILQEKIKKKNRLFTAADYQFSLPALLEFHNKRLCRAGETPTSKKLINPSTNLPFDKWDIKHIVNTAKAKGIQIDNLDTEEPIAIIRTPSWRRVDDHGMLEFQNLNAAHVSTLHLNQNLDGSFSITMNAGTWNSTSFPWSYFWPNEQSARLTSTPTLNQNLADALRARGFTVDTINVEFFPNPFNCRFSFRGNHEEIRFALNNLLQVIKDLEGEHCLDAVETEIRNAFEQRLAMESQELTASDTSSLSSLEEQSESTLSDMDSSSGDAEFNEQSQEISAWGKGYFNNWQIHDHGDNINRVLDFQNFNAKAICTISLYGYVDDTFGVDITAGTSQSLPGFWGKMPDYRIAELNQKFAEALQAKGFTDQLPGVALFPQSHFSVFSFRSNLLEVKKALELILQVIKELEGEHSLDSIEAEIRNAFTEVSLAVEVPRLTRV</sequence>
<feature type="compositionally biased region" description="Low complexity" evidence="1">
    <location>
        <begin position="322"/>
        <end position="350"/>
    </location>
</feature>
<evidence type="ECO:0000256" key="1">
    <source>
        <dbReference type="SAM" id="MobiDB-lite"/>
    </source>
</evidence>